<sequence length="596" mass="67833">MRESTKSRCSPPPIDTRESRGDSSALPASWDRIGYLMAGDRVELIEEENGVVFLSWLRPRAIERISLLTAPIRLDVSTDRSFALDSDSGNFDTVLDSVPSYAFDSLRCRFHSRSCFQDKQSEQRIISCKPIKCFICPEFVVQFRCDDLSKQGQRAAGAVTYRTEHYPLRLTSPRLLRRRERQAIEWHPLNIRGLEKLEIVIWRSGALVLYPIYCCFTISDEDEEKLYSMALLVLPCIMTVLPIRKVASQGKSKSCSFSRIEVAEAFYAIVPSDVQYPVAKKDAQSSQKGFYFQSYVATVVPEKDKLLEIVNIKMSTWGTDPPPNRNGLLEPRARTATHNKTRRRPVVATRGKLKYYRRKKTRPSKAGHSRNNCVVNKQLQPQQSDPSNTITFTLATRRHSSLHHLIDHKHPGNSSGNDIKKIQTVTSTRVSEILKLPADARPTILRDVRSCSDWYVKGDRRPSVDSHTLSQIDMLRYDYRINFCTQKQEIAKEKELNSSETEETHSPMRTEINDTFIKRKRSRKIKSAVLGRARNLVPTTKLDVDDQTYQINGAIACGICGRRRRDARAPSRDESLSNIPRASIKSGDARAPLVLA</sequence>
<name>A0A4C1S7R7_EUMVA</name>
<comment type="caution">
    <text evidence="2">The sequence shown here is derived from an EMBL/GenBank/DDBJ whole genome shotgun (WGS) entry which is preliminary data.</text>
</comment>
<evidence type="ECO:0000256" key="1">
    <source>
        <dbReference type="SAM" id="MobiDB-lite"/>
    </source>
</evidence>
<evidence type="ECO:0000313" key="2">
    <source>
        <dbReference type="EMBL" id="GBO98388.1"/>
    </source>
</evidence>
<organism evidence="2 3">
    <name type="scientific">Eumeta variegata</name>
    <name type="common">Bagworm moth</name>
    <name type="synonym">Eumeta japonica</name>
    <dbReference type="NCBI Taxonomy" id="151549"/>
    <lineage>
        <taxon>Eukaryota</taxon>
        <taxon>Metazoa</taxon>
        <taxon>Ecdysozoa</taxon>
        <taxon>Arthropoda</taxon>
        <taxon>Hexapoda</taxon>
        <taxon>Insecta</taxon>
        <taxon>Pterygota</taxon>
        <taxon>Neoptera</taxon>
        <taxon>Endopterygota</taxon>
        <taxon>Lepidoptera</taxon>
        <taxon>Glossata</taxon>
        <taxon>Ditrysia</taxon>
        <taxon>Tineoidea</taxon>
        <taxon>Psychidae</taxon>
        <taxon>Oiketicinae</taxon>
        <taxon>Eumeta</taxon>
    </lineage>
</organism>
<keyword evidence="3" id="KW-1185">Reference proteome</keyword>
<dbReference type="Proteomes" id="UP000299102">
    <property type="component" value="Unassembled WGS sequence"/>
</dbReference>
<proteinExistence type="predicted"/>
<protein>
    <submittedName>
        <fullName evidence="2">Uncharacterized protein</fullName>
    </submittedName>
</protein>
<accession>A0A4C1S7R7</accession>
<reference evidence="2 3" key="1">
    <citation type="journal article" date="2019" name="Commun. Biol.">
        <title>The bagworm genome reveals a unique fibroin gene that provides high tensile strength.</title>
        <authorList>
            <person name="Kono N."/>
            <person name="Nakamura H."/>
            <person name="Ohtoshi R."/>
            <person name="Tomita M."/>
            <person name="Numata K."/>
            <person name="Arakawa K."/>
        </authorList>
    </citation>
    <scope>NUCLEOTIDE SEQUENCE [LARGE SCALE GENOMIC DNA]</scope>
</reference>
<evidence type="ECO:0000313" key="3">
    <source>
        <dbReference type="Proteomes" id="UP000299102"/>
    </source>
</evidence>
<gene>
    <name evidence="2" type="ORF">EVAR_46_1</name>
</gene>
<dbReference type="AlphaFoldDB" id="A0A4C1S7R7"/>
<dbReference type="EMBL" id="BGZK01000001">
    <property type="protein sequence ID" value="GBO98388.1"/>
    <property type="molecule type" value="Genomic_DNA"/>
</dbReference>
<feature type="region of interest" description="Disordered" evidence="1">
    <location>
        <begin position="1"/>
        <end position="25"/>
    </location>
</feature>